<dbReference type="AlphaFoldDB" id="A0A0G4EBW4"/>
<reference evidence="3 4" key="1">
    <citation type="submission" date="2014-11" db="EMBL/GenBank/DDBJ databases">
        <authorList>
            <person name="Zhu J."/>
            <person name="Qi W."/>
            <person name="Song R."/>
        </authorList>
    </citation>
    <scope>NUCLEOTIDE SEQUENCE [LARGE SCALE GENOMIC DNA]</scope>
</reference>
<dbReference type="EMBL" id="CDMY01000170">
    <property type="protein sequence ID" value="CEL93472.1"/>
    <property type="molecule type" value="Genomic_DNA"/>
</dbReference>
<organism evidence="3 4">
    <name type="scientific">Vitrella brassicaformis (strain CCMP3155)</name>
    <dbReference type="NCBI Taxonomy" id="1169540"/>
    <lineage>
        <taxon>Eukaryota</taxon>
        <taxon>Sar</taxon>
        <taxon>Alveolata</taxon>
        <taxon>Colpodellida</taxon>
        <taxon>Vitrellaceae</taxon>
        <taxon>Vitrella</taxon>
    </lineage>
</organism>
<evidence type="ECO:0000313" key="4">
    <source>
        <dbReference type="Proteomes" id="UP000041254"/>
    </source>
</evidence>
<feature type="region of interest" description="Disordered" evidence="1">
    <location>
        <begin position="60"/>
        <end position="91"/>
    </location>
</feature>
<dbReference type="VEuPathDB" id="CryptoDB:Vbra_4807"/>
<dbReference type="PhylomeDB" id="A0A0G4EBW4"/>
<keyword evidence="2" id="KW-0732">Signal</keyword>
<proteinExistence type="predicted"/>
<evidence type="ECO:0000313" key="3">
    <source>
        <dbReference type="EMBL" id="CEL93472.1"/>
    </source>
</evidence>
<accession>A0A0G4EBW4</accession>
<dbReference type="InParanoid" id="A0A0G4EBW4"/>
<evidence type="ECO:0000256" key="2">
    <source>
        <dbReference type="SAM" id="SignalP"/>
    </source>
</evidence>
<gene>
    <name evidence="3" type="ORF">Vbra_4807</name>
</gene>
<protein>
    <submittedName>
        <fullName evidence="3">Uncharacterized protein</fullName>
    </submittedName>
</protein>
<sequence length="944" mass="105698">MRVCPAAAVTFFLCCSAASLVVRAQKGAHFASVKRVPQDATEERKRQPVDLPKLAESLNLELEDDGGDGRTRLHREDERGNRTRASRERSSSGVIPIFGTENVMPDPSPRPRRVVNTIDLENSIRMFGILANPADPAGALGPKTLLTATNTGLVLQHPTTGKLIAAERPREFFLPVIAGDGRKYPLDVNGELEEFAFFSKPAAQYDPSSGRFFVAYLLNQCEQVLAVSKTSAPKSFRPKEWLIGRFPIDEREPSTIFNATEEQDRNRTVTAAILSDLLQELFGFTNPDPICQPKFYLSHHSLGVSPTILGFAYNVFDTNINVTRRLLGSRSAFIPMRQILDPQNFADLLIRDDDTPDEPPLRPERWPSNRFELGLIDENNTDILDKPTIEIVDQFGSLSLVPYVQVPEDQKILLGPVGSEIFASFDRSENPAEPTILQETATQLAGYWLYGFTNRGPGRPDPKQSFHTPLNGIFTPLTAFSLDSFLNGNTAARKLIFDRVINETSPFTNESRVDNPIKGLNFTDLNRPFDLSDLTLSELLDWDTNRQLNETTRIEVRKELEKVLEVRNDILSSLQSGILTVGPNAFFPAVQFDDPDEDTTGSQLGGFEISLGDDFLQSCRQTQLAIFCVWTGFRTIKDASLDKRRQQSFIAFAQLDVFTMFSRSFDALVPPPPQKAVTPIAIPALLTRAILPPKGWDYAYPSVAATASGDVLIGFTAFDRAGFPSAAYTFRPADCPDFYTPVIYKKGEAPYIRPTAEVNLGRMNLHPHKNVSAWGHGSATVNDPSDPSCLWTLQPYSKIHGPLTNGLLLPPGKGNWALMWAQVCVDPHRYLARRRLKHKNDMKHRNLQRTQQQAAKRKRQTTHTQTNNVKKPPDKDNRKVKEDQKQQETAEADMSSVFGSEAWLARQFRSLLSRDSARLGLSALLGRERVSQLDEFLSWRRDDQ</sequence>
<feature type="compositionally biased region" description="Basic and acidic residues" evidence="1">
    <location>
        <begin position="67"/>
        <end position="90"/>
    </location>
</feature>
<keyword evidence="4" id="KW-1185">Reference proteome</keyword>
<name>A0A0G4EBW4_VITBC</name>
<evidence type="ECO:0000256" key="1">
    <source>
        <dbReference type="SAM" id="MobiDB-lite"/>
    </source>
</evidence>
<feature type="signal peptide" evidence="2">
    <location>
        <begin position="1"/>
        <end position="24"/>
    </location>
</feature>
<feature type="chain" id="PRO_5005187399" evidence="2">
    <location>
        <begin position="25"/>
        <end position="944"/>
    </location>
</feature>
<feature type="region of interest" description="Disordered" evidence="1">
    <location>
        <begin position="838"/>
        <end position="893"/>
    </location>
</feature>
<feature type="compositionally biased region" description="Basic residues" evidence="1">
    <location>
        <begin position="838"/>
        <end position="847"/>
    </location>
</feature>
<dbReference type="Proteomes" id="UP000041254">
    <property type="component" value="Unassembled WGS sequence"/>
</dbReference>
<feature type="compositionally biased region" description="Basic and acidic residues" evidence="1">
    <location>
        <begin position="871"/>
        <end position="888"/>
    </location>
</feature>